<name>A0A0L0SU22_ALLM3</name>
<keyword evidence="2" id="KW-1185">Reference proteome</keyword>
<dbReference type="EMBL" id="GG745349">
    <property type="protein sequence ID" value="KNE66027.1"/>
    <property type="molecule type" value="Genomic_DNA"/>
</dbReference>
<evidence type="ECO:0000313" key="2">
    <source>
        <dbReference type="Proteomes" id="UP000054350"/>
    </source>
</evidence>
<dbReference type="Proteomes" id="UP000054350">
    <property type="component" value="Unassembled WGS sequence"/>
</dbReference>
<reference evidence="2" key="2">
    <citation type="submission" date="2009-11" db="EMBL/GenBank/DDBJ databases">
        <title>The Genome Sequence of Allomyces macrogynus strain ATCC 38327.</title>
        <authorList>
            <consortium name="The Broad Institute Genome Sequencing Platform"/>
            <person name="Russ C."/>
            <person name="Cuomo C."/>
            <person name="Shea T."/>
            <person name="Young S.K."/>
            <person name="Zeng Q."/>
            <person name="Koehrsen M."/>
            <person name="Haas B."/>
            <person name="Borodovsky M."/>
            <person name="Guigo R."/>
            <person name="Alvarado L."/>
            <person name="Berlin A."/>
            <person name="Borenstein D."/>
            <person name="Chen Z."/>
            <person name="Engels R."/>
            <person name="Freedman E."/>
            <person name="Gellesch M."/>
            <person name="Goldberg J."/>
            <person name="Griggs A."/>
            <person name="Gujja S."/>
            <person name="Heiman D."/>
            <person name="Hepburn T."/>
            <person name="Howarth C."/>
            <person name="Jen D."/>
            <person name="Larson L."/>
            <person name="Lewis B."/>
            <person name="Mehta T."/>
            <person name="Park D."/>
            <person name="Pearson M."/>
            <person name="Roberts A."/>
            <person name="Saif S."/>
            <person name="Shenoy N."/>
            <person name="Sisk P."/>
            <person name="Stolte C."/>
            <person name="Sykes S."/>
            <person name="Walk T."/>
            <person name="White J."/>
            <person name="Yandava C."/>
            <person name="Burger G."/>
            <person name="Gray M.W."/>
            <person name="Holland P.W.H."/>
            <person name="King N."/>
            <person name="Lang F.B.F."/>
            <person name="Roger A.J."/>
            <person name="Ruiz-Trillo I."/>
            <person name="Lander E."/>
            <person name="Nusbaum C."/>
        </authorList>
    </citation>
    <scope>NUCLEOTIDE SEQUENCE [LARGE SCALE GENOMIC DNA]</scope>
    <source>
        <strain evidence="2">ATCC 38327</strain>
    </source>
</reference>
<dbReference type="AlphaFoldDB" id="A0A0L0SU22"/>
<accession>A0A0L0SU22</accession>
<reference evidence="1 2" key="1">
    <citation type="submission" date="2009-11" db="EMBL/GenBank/DDBJ databases">
        <title>Annotation of Allomyces macrogynus ATCC 38327.</title>
        <authorList>
            <consortium name="The Broad Institute Genome Sequencing Platform"/>
            <person name="Russ C."/>
            <person name="Cuomo C."/>
            <person name="Burger G."/>
            <person name="Gray M.W."/>
            <person name="Holland P.W.H."/>
            <person name="King N."/>
            <person name="Lang F.B.F."/>
            <person name="Roger A.J."/>
            <person name="Ruiz-Trillo I."/>
            <person name="Young S.K."/>
            <person name="Zeng Q."/>
            <person name="Gargeya S."/>
            <person name="Fitzgerald M."/>
            <person name="Haas B."/>
            <person name="Abouelleil A."/>
            <person name="Alvarado L."/>
            <person name="Arachchi H.M."/>
            <person name="Berlin A."/>
            <person name="Chapman S.B."/>
            <person name="Gearin G."/>
            <person name="Goldberg J."/>
            <person name="Griggs A."/>
            <person name="Gujja S."/>
            <person name="Hansen M."/>
            <person name="Heiman D."/>
            <person name="Howarth C."/>
            <person name="Larimer J."/>
            <person name="Lui A."/>
            <person name="MacDonald P.J.P."/>
            <person name="McCowen C."/>
            <person name="Montmayeur A."/>
            <person name="Murphy C."/>
            <person name="Neiman D."/>
            <person name="Pearson M."/>
            <person name="Priest M."/>
            <person name="Roberts A."/>
            <person name="Saif S."/>
            <person name="Shea T."/>
            <person name="Sisk P."/>
            <person name="Stolte C."/>
            <person name="Sykes S."/>
            <person name="Wortman J."/>
            <person name="Nusbaum C."/>
            <person name="Birren B."/>
        </authorList>
    </citation>
    <scope>NUCLEOTIDE SEQUENCE [LARGE SCALE GENOMIC DNA]</scope>
    <source>
        <strain evidence="1 2">ATCC 38327</strain>
    </source>
</reference>
<organism evidence="1 2">
    <name type="scientific">Allomyces macrogynus (strain ATCC 38327)</name>
    <name type="common">Allomyces javanicus var. macrogynus</name>
    <dbReference type="NCBI Taxonomy" id="578462"/>
    <lineage>
        <taxon>Eukaryota</taxon>
        <taxon>Fungi</taxon>
        <taxon>Fungi incertae sedis</taxon>
        <taxon>Blastocladiomycota</taxon>
        <taxon>Blastocladiomycetes</taxon>
        <taxon>Blastocladiales</taxon>
        <taxon>Blastocladiaceae</taxon>
        <taxon>Allomyces</taxon>
    </lineage>
</organism>
<sequence length="74" mass="8507">MFRAKSDMVWRWFQMTDEDLHPSELYDCSLVCNPTNKLGHGHVGVLANVDDQAATFFSIAGTWDGRGFHVTRYR</sequence>
<proteinExistence type="predicted"/>
<evidence type="ECO:0000313" key="1">
    <source>
        <dbReference type="EMBL" id="KNE66027.1"/>
    </source>
</evidence>
<gene>
    <name evidence="1" type="ORF">AMAG_19313</name>
</gene>
<dbReference type="VEuPathDB" id="FungiDB:AMAG_19313"/>
<protein>
    <submittedName>
        <fullName evidence="1">Uncharacterized protein</fullName>
    </submittedName>
</protein>